<dbReference type="RefSeq" id="WP_323273936.1">
    <property type="nucleotide sequence ID" value="NZ_JAYGHT010000138.1"/>
</dbReference>
<accession>A0ABU5U3L7</accession>
<dbReference type="Gene3D" id="1.10.730.10">
    <property type="entry name" value="Isoleucyl-tRNA Synthetase, Domain 1"/>
    <property type="match status" value="1"/>
</dbReference>
<evidence type="ECO:0000313" key="6">
    <source>
        <dbReference type="Proteomes" id="UP001301728"/>
    </source>
</evidence>
<dbReference type="Pfam" id="PF05746">
    <property type="entry name" value="DALR_1"/>
    <property type="match status" value="1"/>
</dbReference>
<dbReference type="SMART" id="SM00836">
    <property type="entry name" value="DALR_1"/>
    <property type="match status" value="1"/>
</dbReference>
<gene>
    <name evidence="5" type="ORF">VB854_22865</name>
</gene>
<sequence length="277" mass="31513">MEVPAIQCFLVNKLHQHIQSQGIHLDPQDIPIHPIKDSWPIRYQSAIALKLATMIAQQPTDIATEMLRGFSLKSKCGDIGIQVIPSGMIEFQLTDHRVATCLQQMTQTPLAESSFPVSSKVIIPENNHQKLFAVQYSHARCCSLLRLADRDRIISLTQSPSQTTSLLWLFVKPSPIPWLDPEGKIQLNHRDERQLIWHLLTSLDACYTSSDQRFWKNKANLLSQAFQAFYSQCQIWGEVKLKTPQRSQARLGLILITQSILKFILQEKLGIIAPLEL</sequence>
<protein>
    <submittedName>
        <fullName evidence="5">DALR anticodon-binding domain-containing protein</fullName>
    </submittedName>
</protein>
<dbReference type="EMBL" id="JAYGHT010000138">
    <property type="protein sequence ID" value="MEA5521786.1"/>
    <property type="molecule type" value="Genomic_DNA"/>
</dbReference>
<dbReference type="SUPFAM" id="SSF47323">
    <property type="entry name" value="Anticodon-binding domain of a subclass of class I aminoacyl-tRNA synthetases"/>
    <property type="match status" value="1"/>
</dbReference>
<keyword evidence="3" id="KW-0067">ATP-binding</keyword>
<dbReference type="Proteomes" id="UP001301728">
    <property type="component" value="Unassembled WGS sequence"/>
</dbReference>
<keyword evidence="6" id="KW-1185">Reference proteome</keyword>
<evidence type="ECO:0000256" key="3">
    <source>
        <dbReference type="ARBA" id="ARBA00022840"/>
    </source>
</evidence>
<feature type="domain" description="DALR anticodon binding" evidence="4">
    <location>
        <begin position="134"/>
        <end position="277"/>
    </location>
</feature>
<keyword evidence="1" id="KW-0436">Ligase</keyword>
<comment type="caution">
    <text evidence="5">The sequence shown here is derived from an EMBL/GenBank/DDBJ whole genome shotgun (WGS) entry which is preliminary data.</text>
</comment>
<evidence type="ECO:0000256" key="2">
    <source>
        <dbReference type="ARBA" id="ARBA00022741"/>
    </source>
</evidence>
<evidence type="ECO:0000313" key="5">
    <source>
        <dbReference type="EMBL" id="MEA5521786.1"/>
    </source>
</evidence>
<proteinExistence type="predicted"/>
<dbReference type="InterPro" id="IPR008909">
    <property type="entry name" value="DALR_anticod-bd"/>
</dbReference>
<keyword evidence="2" id="KW-0547">Nucleotide-binding</keyword>
<dbReference type="InterPro" id="IPR009080">
    <property type="entry name" value="tRNAsynth_Ia_anticodon-bd"/>
</dbReference>
<evidence type="ECO:0000259" key="4">
    <source>
        <dbReference type="SMART" id="SM00836"/>
    </source>
</evidence>
<reference evidence="5 6" key="1">
    <citation type="submission" date="2023-12" db="EMBL/GenBank/DDBJ databases">
        <title>Baltic Sea Cyanobacteria.</title>
        <authorList>
            <person name="Delbaje E."/>
            <person name="Fewer D.P."/>
            <person name="Shishido T.K."/>
        </authorList>
    </citation>
    <scope>NUCLEOTIDE SEQUENCE [LARGE SCALE GENOMIC DNA]</scope>
    <source>
        <strain evidence="5 6">CCNP 1315</strain>
    </source>
</reference>
<name>A0ABU5U3L7_9CYAN</name>
<organism evidence="5 6">
    <name type="scientific">Limnoraphis robusta CCNP1315</name>
    <dbReference type="NCBI Taxonomy" id="3110306"/>
    <lineage>
        <taxon>Bacteria</taxon>
        <taxon>Bacillati</taxon>
        <taxon>Cyanobacteriota</taxon>
        <taxon>Cyanophyceae</taxon>
        <taxon>Oscillatoriophycideae</taxon>
        <taxon>Oscillatoriales</taxon>
        <taxon>Sirenicapillariaceae</taxon>
        <taxon>Limnoraphis</taxon>
    </lineage>
</organism>
<evidence type="ECO:0000256" key="1">
    <source>
        <dbReference type="ARBA" id="ARBA00022598"/>
    </source>
</evidence>